<keyword evidence="7" id="KW-0479">Metal-binding</keyword>
<dbReference type="RefSeq" id="WP_092215406.1">
    <property type="nucleotide sequence ID" value="NZ_FMUX01000029.1"/>
</dbReference>
<protein>
    <recommendedName>
        <fullName evidence="7">Shikimate kinase</fullName>
        <shortName evidence="7">SK</shortName>
        <ecNumber evidence="7">2.7.1.71</ecNumber>
    </recommendedName>
</protein>
<dbReference type="CDD" id="cd00464">
    <property type="entry name" value="SK"/>
    <property type="match status" value="1"/>
</dbReference>
<dbReference type="GO" id="GO:0005524">
    <property type="term" value="F:ATP binding"/>
    <property type="evidence" value="ECO:0007669"/>
    <property type="project" value="UniProtKB-UniRule"/>
</dbReference>
<feature type="binding site" evidence="7">
    <location>
        <position position="16"/>
    </location>
    <ligand>
        <name>Mg(2+)</name>
        <dbReference type="ChEBI" id="CHEBI:18420"/>
    </ligand>
</feature>
<keyword evidence="3 7" id="KW-0547">Nucleotide-binding</keyword>
<comment type="subunit">
    <text evidence="7">Monomer.</text>
</comment>
<evidence type="ECO:0000313" key="8">
    <source>
        <dbReference type="EMBL" id="SCY86709.1"/>
    </source>
</evidence>
<feature type="binding site" evidence="7">
    <location>
        <position position="34"/>
    </location>
    <ligand>
        <name>substrate</name>
    </ligand>
</feature>
<reference evidence="8 9" key="1">
    <citation type="submission" date="2016-10" db="EMBL/GenBank/DDBJ databases">
        <authorList>
            <person name="de Groot N.N."/>
        </authorList>
    </citation>
    <scope>NUCLEOTIDE SEQUENCE [LARGE SCALE GENOMIC DNA]</scope>
    <source>
        <strain evidence="8 9">AA1</strain>
    </source>
</reference>
<dbReference type="GO" id="GO:0000287">
    <property type="term" value="F:magnesium ion binding"/>
    <property type="evidence" value="ECO:0007669"/>
    <property type="project" value="UniProtKB-UniRule"/>
</dbReference>
<gene>
    <name evidence="7" type="primary">aroK</name>
    <name evidence="8" type="ORF">SAMN05216233_12935</name>
</gene>
<feature type="binding site" evidence="7">
    <location>
        <position position="79"/>
    </location>
    <ligand>
        <name>substrate</name>
    </ligand>
</feature>
<feature type="binding site" evidence="7">
    <location>
        <begin position="12"/>
        <end position="17"/>
    </location>
    <ligand>
        <name>ATP</name>
        <dbReference type="ChEBI" id="CHEBI:30616"/>
    </ligand>
</feature>
<accession>A0A1G5JG03</accession>
<comment type="cofactor">
    <cofactor evidence="7">
        <name>Mg(2+)</name>
        <dbReference type="ChEBI" id="CHEBI:18420"/>
    </cofactor>
    <text evidence="7">Binds 1 Mg(2+) ion per subunit.</text>
</comment>
<dbReference type="Gene3D" id="3.40.50.300">
    <property type="entry name" value="P-loop containing nucleotide triphosphate hydrolases"/>
    <property type="match status" value="1"/>
</dbReference>
<organism evidence="8 9">
    <name type="scientific">Desulfoluna spongiiphila</name>
    <dbReference type="NCBI Taxonomy" id="419481"/>
    <lineage>
        <taxon>Bacteria</taxon>
        <taxon>Pseudomonadati</taxon>
        <taxon>Thermodesulfobacteriota</taxon>
        <taxon>Desulfobacteria</taxon>
        <taxon>Desulfobacterales</taxon>
        <taxon>Desulfolunaceae</taxon>
        <taxon>Desulfoluna</taxon>
    </lineage>
</organism>
<evidence type="ECO:0000256" key="2">
    <source>
        <dbReference type="ARBA" id="ARBA00022679"/>
    </source>
</evidence>
<comment type="catalytic activity">
    <reaction evidence="7">
        <text>shikimate + ATP = 3-phosphoshikimate + ADP + H(+)</text>
        <dbReference type="Rhea" id="RHEA:13121"/>
        <dbReference type="ChEBI" id="CHEBI:15378"/>
        <dbReference type="ChEBI" id="CHEBI:30616"/>
        <dbReference type="ChEBI" id="CHEBI:36208"/>
        <dbReference type="ChEBI" id="CHEBI:145989"/>
        <dbReference type="ChEBI" id="CHEBI:456216"/>
        <dbReference type="EC" id="2.7.1.71"/>
    </reaction>
</comment>
<dbReference type="OrthoDB" id="9800332at2"/>
<keyword evidence="6 7" id="KW-0057">Aromatic amino acid biosynthesis</keyword>
<dbReference type="GO" id="GO:0005829">
    <property type="term" value="C:cytosol"/>
    <property type="evidence" value="ECO:0007669"/>
    <property type="project" value="TreeGrafter"/>
</dbReference>
<evidence type="ECO:0000256" key="6">
    <source>
        <dbReference type="ARBA" id="ARBA00023141"/>
    </source>
</evidence>
<dbReference type="SUPFAM" id="SSF52540">
    <property type="entry name" value="P-loop containing nucleoside triphosphate hydrolases"/>
    <property type="match status" value="1"/>
</dbReference>
<evidence type="ECO:0000256" key="5">
    <source>
        <dbReference type="ARBA" id="ARBA00022840"/>
    </source>
</evidence>
<feature type="binding site" evidence="7">
    <location>
        <position position="117"/>
    </location>
    <ligand>
        <name>ATP</name>
        <dbReference type="ChEBI" id="CHEBI:30616"/>
    </ligand>
</feature>
<dbReference type="EMBL" id="FMUX01000029">
    <property type="protein sequence ID" value="SCY86709.1"/>
    <property type="molecule type" value="Genomic_DNA"/>
</dbReference>
<keyword evidence="5 7" id="KW-0067">ATP-binding</keyword>
<evidence type="ECO:0000256" key="4">
    <source>
        <dbReference type="ARBA" id="ARBA00022777"/>
    </source>
</evidence>
<dbReference type="HAMAP" id="MF_00109">
    <property type="entry name" value="Shikimate_kinase"/>
    <property type="match status" value="1"/>
</dbReference>
<dbReference type="GO" id="GO:0009423">
    <property type="term" value="P:chorismate biosynthetic process"/>
    <property type="evidence" value="ECO:0007669"/>
    <property type="project" value="UniProtKB-UniRule"/>
</dbReference>
<keyword evidence="2 7" id="KW-0808">Transferase</keyword>
<dbReference type="GO" id="GO:0004765">
    <property type="term" value="F:shikimate kinase activity"/>
    <property type="evidence" value="ECO:0007669"/>
    <property type="project" value="UniProtKB-UniRule"/>
</dbReference>
<dbReference type="PANTHER" id="PTHR21087">
    <property type="entry name" value="SHIKIMATE KINASE"/>
    <property type="match status" value="1"/>
</dbReference>
<keyword evidence="9" id="KW-1185">Reference proteome</keyword>
<name>A0A1G5JG03_9BACT</name>
<comment type="caution">
    <text evidence="7">Lacks conserved residue(s) required for the propagation of feature annotation.</text>
</comment>
<dbReference type="STRING" id="419481.SAMN05216233_12935"/>
<evidence type="ECO:0000313" key="9">
    <source>
        <dbReference type="Proteomes" id="UP000198870"/>
    </source>
</evidence>
<feature type="binding site" evidence="7">
    <location>
        <position position="134"/>
    </location>
    <ligand>
        <name>substrate</name>
    </ligand>
</feature>
<dbReference type="Pfam" id="PF01202">
    <property type="entry name" value="SKI"/>
    <property type="match status" value="1"/>
</dbReference>
<dbReference type="PANTHER" id="PTHR21087:SF16">
    <property type="entry name" value="SHIKIMATE KINASE 1, CHLOROPLASTIC"/>
    <property type="match status" value="1"/>
</dbReference>
<comment type="pathway">
    <text evidence="7">Metabolic intermediate biosynthesis; chorismate biosynthesis; chorismate from D-erythrose 4-phosphate and phosphoenolpyruvate: step 5/7.</text>
</comment>
<dbReference type="EC" id="2.7.1.71" evidence="7"/>
<keyword evidence="7" id="KW-0460">Magnesium</keyword>
<evidence type="ECO:0000256" key="1">
    <source>
        <dbReference type="ARBA" id="ARBA00022605"/>
    </source>
</evidence>
<evidence type="ECO:0000256" key="3">
    <source>
        <dbReference type="ARBA" id="ARBA00022741"/>
    </source>
</evidence>
<comment type="function">
    <text evidence="7">Catalyzes the specific phosphorylation of the 3-hydroxyl group of shikimic acid using ATP as a cosubstrate.</text>
</comment>
<dbReference type="InterPro" id="IPR000623">
    <property type="entry name" value="Shikimate_kinase/TSH1"/>
</dbReference>
<proteinExistence type="inferred from homology"/>
<evidence type="ECO:0000256" key="7">
    <source>
        <dbReference type="HAMAP-Rule" id="MF_00109"/>
    </source>
</evidence>
<dbReference type="Proteomes" id="UP000198870">
    <property type="component" value="Unassembled WGS sequence"/>
</dbReference>
<keyword evidence="7" id="KW-0963">Cytoplasm</keyword>
<dbReference type="UniPathway" id="UPA00053">
    <property type="reaction ID" value="UER00088"/>
</dbReference>
<dbReference type="GO" id="GO:0009073">
    <property type="term" value="P:aromatic amino acid family biosynthetic process"/>
    <property type="evidence" value="ECO:0007669"/>
    <property type="project" value="UniProtKB-KW"/>
</dbReference>
<keyword evidence="1 7" id="KW-0028">Amino-acid biosynthesis</keyword>
<dbReference type="PRINTS" id="PR01100">
    <property type="entry name" value="SHIKIMTKNASE"/>
</dbReference>
<dbReference type="GO" id="GO:0008652">
    <property type="term" value="P:amino acid biosynthetic process"/>
    <property type="evidence" value="ECO:0007669"/>
    <property type="project" value="UniProtKB-KW"/>
</dbReference>
<dbReference type="InterPro" id="IPR027417">
    <property type="entry name" value="P-loop_NTPase"/>
</dbReference>
<keyword evidence="4 7" id="KW-0418">Kinase</keyword>
<dbReference type="AlphaFoldDB" id="A0A1G5JG03"/>
<sequence length="173" mass="18825">MKKNVVLTGMPAAGKSTVGVILAKRLGLNFTDSDVYIQTREGRRLSEIIRDEGLDRFKGIEERLLCEMDATGTVIATGGSVIYGARAMDHLADHGVIVYLHTPLAVLMERLSDLGARGVVIQPGMSVESLYQERHPLYMDRAHIVIPTDGLTPSGVADAVHDALINMEGDVWL</sequence>
<dbReference type="InterPro" id="IPR031322">
    <property type="entry name" value="Shikimate/glucono_kinase"/>
</dbReference>
<comment type="similarity">
    <text evidence="7">Belongs to the shikimate kinase family.</text>
</comment>
<comment type="subcellular location">
    <subcellularLocation>
        <location evidence="7">Cytoplasm</location>
    </subcellularLocation>
</comment>